<organism evidence="1 2">
    <name type="scientific">Tanacetum coccineum</name>
    <dbReference type="NCBI Taxonomy" id="301880"/>
    <lineage>
        <taxon>Eukaryota</taxon>
        <taxon>Viridiplantae</taxon>
        <taxon>Streptophyta</taxon>
        <taxon>Embryophyta</taxon>
        <taxon>Tracheophyta</taxon>
        <taxon>Spermatophyta</taxon>
        <taxon>Magnoliopsida</taxon>
        <taxon>eudicotyledons</taxon>
        <taxon>Gunneridae</taxon>
        <taxon>Pentapetalae</taxon>
        <taxon>asterids</taxon>
        <taxon>campanulids</taxon>
        <taxon>Asterales</taxon>
        <taxon>Asteraceae</taxon>
        <taxon>Asteroideae</taxon>
        <taxon>Anthemideae</taxon>
        <taxon>Anthemidinae</taxon>
        <taxon>Tanacetum</taxon>
    </lineage>
</organism>
<evidence type="ECO:0000313" key="1">
    <source>
        <dbReference type="EMBL" id="GJT53338.1"/>
    </source>
</evidence>
<accession>A0ABQ5EQW0</accession>
<protein>
    <submittedName>
        <fullName evidence="1">Uncharacterized protein</fullName>
    </submittedName>
</protein>
<evidence type="ECO:0000313" key="2">
    <source>
        <dbReference type="Proteomes" id="UP001151760"/>
    </source>
</evidence>
<keyword evidence="2" id="KW-1185">Reference proteome</keyword>
<comment type="caution">
    <text evidence="1">The sequence shown here is derived from an EMBL/GenBank/DDBJ whole genome shotgun (WGS) entry which is preliminary data.</text>
</comment>
<dbReference type="EMBL" id="BQNB010016578">
    <property type="protein sequence ID" value="GJT53338.1"/>
    <property type="molecule type" value="Genomic_DNA"/>
</dbReference>
<reference evidence="1" key="2">
    <citation type="submission" date="2022-01" db="EMBL/GenBank/DDBJ databases">
        <authorList>
            <person name="Yamashiro T."/>
            <person name="Shiraishi A."/>
            <person name="Satake H."/>
            <person name="Nakayama K."/>
        </authorList>
    </citation>
    <scope>NUCLEOTIDE SEQUENCE</scope>
</reference>
<dbReference type="Proteomes" id="UP001151760">
    <property type="component" value="Unassembled WGS sequence"/>
</dbReference>
<proteinExistence type="predicted"/>
<gene>
    <name evidence="1" type="ORF">Tco_0988392</name>
</gene>
<reference evidence="1" key="1">
    <citation type="journal article" date="2022" name="Int. J. Mol. Sci.">
        <title>Draft Genome of Tanacetum Coccineum: Genomic Comparison of Closely Related Tanacetum-Family Plants.</title>
        <authorList>
            <person name="Yamashiro T."/>
            <person name="Shiraishi A."/>
            <person name="Nakayama K."/>
            <person name="Satake H."/>
        </authorList>
    </citation>
    <scope>NUCLEOTIDE SEQUENCE</scope>
</reference>
<sequence>MWTGPQPPPPRVRTDVICASEARRNRGYFSVRLAIVRAASTRGGVKKRFRLSTTPVLFRCSSSGRFLSNSSFACMHEEIFKKVPCLCSVRMLLLEHEVLYWTSSEEINEELQVVSSIGPQEVIPKYIGSSPLTFPRNISVSINAFYCVLDHHKSLL</sequence>
<name>A0ABQ5EQW0_9ASTR</name>